<evidence type="ECO:0000256" key="2">
    <source>
        <dbReference type="ARBA" id="ARBA00022475"/>
    </source>
</evidence>
<reference evidence="4" key="2">
    <citation type="submission" date="2020-09" db="EMBL/GenBank/DDBJ databases">
        <authorList>
            <person name="Sun Q."/>
            <person name="Ohkuma M."/>
        </authorList>
    </citation>
    <scope>NUCLEOTIDE SEQUENCE</scope>
    <source>
        <strain evidence="4">JCM 4234</strain>
    </source>
</reference>
<keyword evidence="2" id="KW-0472">Membrane</keyword>
<keyword evidence="1" id="KW-0813">Transport</keyword>
<proteinExistence type="predicted"/>
<evidence type="ECO:0000313" key="4">
    <source>
        <dbReference type="EMBL" id="GGS47673.1"/>
    </source>
</evidence>
<name>A0A918GMY9_STRGD</name>
<evidence type="ECO:0000313" key="5">
    <source>
        <dbReference type="Proteomes" id="UP000653493"/>
    </source>
</evidence>
<accession>A0A918GMY9</accession>
<reference evidence="4" key="1">
    <citation type="journal article" date="2014" name="Int. J. Syst. Evol. Microbiol.">
        <title>Complete genome sequence of Corynebacterium casei LMG S-19264T (=DSM 44701T), isolated from a smear-ripened cheese.</title>
        <authorList>
            <consortium name="US DOE Joint Genome Institute (JGI-PGF)"/>
            <person name="Walter F."/>
            <person name="Albersmeier A."/>
            <person name="Kalinowski J."/>
            <person name="Ruckert C."/>
        </authorList>
    </citation>
    <scope>NUCLEOTIDE SEQUENCE</scope>
    <source>
        <strain evidence="4">JCM 4234</strain>
    </source>
</reference>
<keyword evidence="5" id="KW-1185">Reference proteome</keyword>
<evidence type="ECO:0000256" key="1">
    <source>
        <dbReference type="ARBA" id="ARBA00022448"/>
    </source>
</evidence>
<feature type="region of interest" description="Disordered" evidence="3">
    <location>
        <begin position="82"/>
        <end position="123"/>
    </location>
</feature>
<dbReference type="EMBL" id="BMSL01000012">
    <property type="protein sequence ID" value="GGS47673.1"/>
    <property type="molecule type" value="Genomic_DNA"/>
</dbReference>
<protein>
    <submittedName>
        <fullName evidence="4">Uncharacterized protein</fullName>
    </submittedName>
</protein>
<keyword evidence="2" id="KW-1003">Cell membrane</keyword>
<comment type="caution">
    <text evidence="4">The sequence shown here is derived from an EMBL/GenBank/DDBJ whole genome shotgun (WGS) entry which is preliminary data.</text>
</comment>
<organism evidence="4 5">
    <name type="scientific">Streptomyces griseoviridis</name>
    <dbReference type="NCBI Taxonomy" id="45398"/>
    <lineage>
        <taxon>Bacteria</taxon>
        <taxon>Bacillati</taxon>
        <taxon>Actinomycetota</taxon>
        <taxon>Actinomycetes</taxon>
        <taxon>Kitasatosporales</taxon>
        <taxon>Streptomycetaceae</taxon>
        <taxon>Streptomyces</taxon>
    </lineage>
</organism>
<dbReference type="AlphaFoldDB" id="A0A918GMY9"/>
<gene>
    <name evidence="4" type="ORF">GCM10010238_41650</name>
</gene>
<sequence length="123" mass="13158">MRHVTRSRRRTGALTRVLHQDVGAPDRFVENCLIASRSEHLAQHHARLTATDRRFEETARRLLAPGTAPEVTHAFCAATGPVVTAGPPDEEPAGVPPAARSAPEAVRTGRTTPDDATGTGPRP</sequence>
<dbReference type="InterPro" id="IPR010290">
    <property type="entry name" value="TM_effector"/>
</dbReference>
<dbReference type="Pfam" id="PF05977">
    <property type="entry name" value="MFS_3"/>
    <property type="match status" value="1"/>
</dbReference>
<dbReference type="Proteomes" id="UP000653493">
    <property type="component" value="Unassembled WGS sequence"/>
</dbReference>
<evidence type="ECO:0000256" key="3">
    <source>
        <dbReference type="SAM" id="MobiDB-lite"/>
    </source>
</evidence>